<feature type="transmembrane region" description="Helical" evidence="1">
    <location>
        <begin position="39"/>
        <end position="57"/>
    </location>
</feature>
<dbReference type="PANTHER" id="PTHR36451:SF1">
    <property type="entry name" value="OMEGA-HYDROXY-BETA-DIHYDROMENAQUINONE-9 SULFOTRANSFERASE STF3"/>
    <property type="match status" value="1"/>
</dbReference>
<dbReference type="Gene3D" id="3.40.50.300">
    <property type="entry name" value="P-loop containing nucleotide triphosphate hydrolases"/>
    <property type="match status" value="1"/>
</dbReference>
<evidence type="ECO:0000313" key="2">
    <source>
        <dbReference type="EMBL" id="TWU31317.1"/>
    </source>
</evidence>
<keyword evidence="1" id="KW-0812">Transmembrane</keyword>
<dbReference type="RefSeq" id="WP_146530912.1">
    <property type="nucleotide sequence ID" value="NZ_SJPV01000017.1"/>
</dbReference>
<organism evidence="2 3">
    <name type="scientific">Novipirellula artificiosorum</name>
    <dbReference type="NCBI Taxonomy" id="2528016"/>
    <lineage>
        <taxon>Bacteria</taxon>
        <taxon>Pseudomonadati</taxon>
        <taxon>Planctomycetota</taxon>
        <taxon>Planctomycetia</taxon>
        <taxon>Pirellulales</taxon>
        <taxon>Pirellulaceae</taxon>
        <taxon>Novipirellula</taxon>
    </lineage>
</organism>
<protein>
    <recommendedName>
        <fullName evidence="4">Sulfotransferase domain protein</fullName>
    </recommendedName>
</protein>
<keyword evidence="1" id="KW-1133">Transmembrane helix</keyword>
<dbReference type="InterPro" id="IPR027417">
    <property type="entry name" value="P-loop_NTPase"/>
</dbReference>
<keyword evidence="1" id="KW-0472">Membrane</keyword>
<dbReference type="EMBL" id="SJPV01000017">
    <property type="protein sequence ID" value="TWU31317.1"/>
    <property type="molecule type" value="Genomic_DNA"/>
</dbReference>
<sequence>MSERNRLSLLNIWTACDLKTWLSIVRQTKGQPLLWQSRIVIAAILCISAFNSVLGWIQRLVYSRRIKHCKPKSPLFVLGHWRSATTVLQQILSADPQFGFASSYACFCPHHFLLTERMFADDFNALAPTTRVIDDLVLDASGPQEDEFALLGLGAPSPYRLLATPSNGFDLVSQLRSAEMSASQESDFIEKLQWFLKALTVRCPQRLVLKSPAHTMRWRTLLRMYPNAQFVVITRERDATIASAVTMWSKLLNHTSLTVVDHDELQRNLWRRSCDSFDAFSKSIQKARQSLPASQLHVIDFDEMLYDPVGQLQHLYAAFDLGPFRIHDPATARLLSQIKRHQPQLHRTTVGRA</sequence>
<dbReference type="SUPFAM" id="SSF52540">
    <property type="entry name" value="P-loop containing nucleoside triphosphate hydrolases"/>
    <property type="match status" value="1"/>
</dbReference>
<dbReference type="InterPro" id="IPR052736">
    <property type="entry name" value="Stf3_sulfotransferase"/>
</dbReference>
<accession>A0A5C6D6H9</accession>
<dbReference type="OrthoDB" id="9777890at2"/>
<gene>
    <name evidence="2" type="ORF">Poly41_61860</name>
</gene>
<evidence type="ECO:0000256" key="1">
    <source>
        <dbReference type="SAM" id="Phobius"/>
    </source>
</evidence>
<comment type="caution">
    <text evidence="2">The sequence shown here is derived from an EMBL/GenBank/DDBJ whole genome shotgun (WGS) entry which is preliminary data.</text>
</comment>
<keyword evidence="3" id="KW-1185">Reference proteome</keyword>
<reference evidence="2 3" key="1">
    <citation type="submission" date="2019-02" db="EMBL/GenBank/DDBJ databases">
        <title>Deep-cultivation of Planctomycetes and their phenomic and genomic characterization uncovers novel biology.</title>
        <authorList>
            <person name="Wiegand S."/>
            <person name="Jogler M."/>
            <person name="Boedeker C."/>
            <person name="Pinto D."/>
            <person name="Vollmers J."/>
            <person name="Rivas-Marin E."/>
            <person name="Kohn T."/>
            <person name="Peeters S.H."/>
            <person name="Heuer A."/>
            <person name="Rast P."/>
            <person name="Oberbeckmann S."/>
            <person name="Bunk B."/>
            <person name="Jeske O."/>
            <person name="Meyerdierks A."/>
            <person name="Storesund J.E."/>
            <person name="Kallscheuer N."/>
            <person name="Luecker S."/>
            <person name="Lage O.M."/>
            <person name="Pohl T."/>
            <person name="Merkel B.J."/>
            <person name="Hornburger P."/>
            <person name="Mueller R.-W."/>
            <person name="Bruemmer F."/>
            <person name="Labrenz M."/>
            <person name="Spormann A.M."/>
            <person name="Op Den Camp H."/>
            <person name="Overmann J."/>
            <person name="Amann R."/>
            <person name="Jetten M.S.M."/>
            <person name="Mascher T."/>
            <person name="Medema M.H."/>
            <person name="Devos D.P."/>
            <person name="Kaster A.-K."/>
            <person name="Ovreas L."/>
            <person name="Rohde M."/>
            <person name="Galperin M.Y."/>
            <person name="Jogler C."/>
        </authorList>
    </citation>
    <scope>NUCLEOTIDE SEQUENCE [LARGE SCALE GENOMIC DNA]</scope>
    <source>
        <strain evidence="2 3">Poly41</strain>
    </source>
</reference>
<evidence type="ECO:0008006" key="4">
    <source>
        <dbReference type="Google" id="ProtNLM"/>
    </source>
</evidence>
<dbReference type="PANTHER" id="PTHR36451">
    <property type="entry name" value="PAPS-DEPENDENT SULFOTRANSFERASE STF3"/>
    <property type="match status" value="1"/>
</dbReference>
<dbReference type="AlphaFoldDB" id="A0A5C6D6H9"/>
<name>A0A5C6D6H9_9BACT</name>
<evidence type="ECO:0000313" key="3">
    <source>
        <dbReference type="Proteomes" id="UP000319143"/>
    </source>
</evidence>
<proteinExistence type="predicted"/>
<dbReference type="Proteomes" id="UP000319143">
    <property type="component" value="Unassembled WGS sequence"/>
</dbReference>
<dbReference type="Pfam" id="PF13469">
    <property type="entry name" value="Sulfotransfer_3"/>
    <property type="match status" value="1"/>
</dbReference>